<dbReference type="AlphaFoldDB" id="A0A7L5ALR8"/>
<gene>
    <name evidence="1" type="ORF">BHD05_12035</name>
</gene>
<dbReference type="EMBL" id="CP017146">
    <property type="protein sequence ID" value="QHO70264.1"/>
    <property type="molecule type" value="Genomic_DNA"/>
</dbReference>
<dbReference type="KEGG" id="mant:BHD05_12035"/>
<accession>A0A7L5ALR8</accession>
<sequence>MPIVEVCVADLRVAEQPAPERHDLRSDECVDGQIDVVHGGRVSRNVEFAGDLGDLAREVGVASAEPAEFVRDQSHHDVVVAQVDVGVMVRSIRQSSTPVPSWNCLGVICSTMRPTQTRGRRARQG</sequence>
<proteinExistence type="predicted"/>
<evidence type="ECO:0000313" key="1">
    <source>
        <dbReference type="EMBL" id="QHO70264.1"/>
    </source>
</evidence>
<evidence type="ECO:0000313" key="2">
    <source>
        <dbReference type="Proteomes" id="UP000464507"/>
    </source>
</evidence>
<name>A0A7L5ALR8_9MICO</name>
<keyword evidence="2" id="KW-1185">Reference proteome</keyword>
<protein>
    <submittedName>
        <fullName evidence="1">Uncharacterized protein</fullName>
    </submittedName>
</protein>
<organism evidence="1 2">
    <name type="scientific">Marisediminicola antarctica</name>
    <dbReference type="NCBI Taxonomy" id="674079"/>
    <lineage>
        <taxon>Bacteria</taxon>
        <taxon>Bacillati</taxon>
        <taxon>Actinomycetota</taxon>
        <taxon>Actinomycetes</taxon>
        <taxon>Micrococcales</taxon>
        <taxon>Microbacteriaceae</taxon>
        <taxon>Marisediminicola</taxon>
    </lineage>
</organism>
<dbReference type="Proteomes" id="UP000464507">
    <property type="component" value="Chromosome"/>
</dbReference>
<reference evidence="1 2" key="1">
    <citation type="submission" date="2016-09" db="EMBL/GenBank/DDBJ databases">
        <title>Complete genome sequence of microbes from the polar regions.</title>
        <authorList>
            <person name="Liao L."/>
            <person name="Chen B."/>
        </authorList>
    </citation>
    <scope>NUCLEOTIDE SEQUENCE [LARGE SCALE GENOMIC DNA]</scope>
    <source>
        <strain evidence="1 2">ZS314</strain>
    </source>
</reference>